<dbReference type="EMBL" id="JAKRYL010000008">
    <property type="protein sequence ID" value="MCL7747385.1"/>
    <property type="molecule type" value="Genomic_DNA"/>
</dbReference>
<proteinExistence type="predicted"/>
<evidence type="ECO:0000313" key="1">
    <source>
        <dbReference type="EMBL" id="MCL7747385.1"/>
    </source>
</evidence>
<evidence type="ECO:0000313" key="2">
    <source>
        <dbReference type="Proteomes" id="UP001139150"/>
    </source>
</evidence>
<gene>
    <name evidence="1" type="ORF">MF646_09660</name>
</gene>
<dbReference type="AlphaFoldDB" id="A0A9X2I6W5"/>
<dbReference type="Pfam" id="PF13040">
    <property type="entry name" value="Fur_reg_FbpB"/>
    <property type="match status" value="1"/>
</dbReference>
<protein>
    <submittedName>
        <fullName evidence="1">FbpB family small basic protein</fullName>
    </submittedName>
</protein>
<name>A0A9X2I6W5_9BACI</name>
<comment type="caution">
    <text evidence="1">The sequence shown here is derived from an EMBL/GenBank/DDBJ whole genome shotgun (WGS) entry which is preliminary data.</text>
</comment>
<accession>A0A9X2I6W5</accession>
<reference evidence="1" key="1">
    <citation type="submission" date="2022-02" db="EMBL/GenBank/DDBJ databases">
        <title>Halalkalibacter sp. nov. isolated from Lonar Lake, India.</title>
        <authorList>
            <person name="Joshi A."/>
            <person name="Thite S."/>
            <person name="Lodha T."/>
        </authorList>
    </citation>
    <scope>NUCLEOTIDE SEQUENCE</scope>
    <source>
        <strain evidence="1">MEB205</strain>
    </source>
</reference>
<dbReference type="RefSeq" id="WP_250096289.1">
    <property type="nucleotide sequence ID" value="NZ_JAKRYL010000008.1"/>
</dbReference>
<sequence length="46" mass="5817">MRRVRKLSFEELVRENKEKLLRDKEALDRLEEKWERKRTSVNQMEI</sequence>
<dbReference type="InterPro" id="IPR025004">
    <property type="entry name" value="SenN/SenS"/>
</dbReference>
<organism evidence="1 2">
    <name type="scientific">Halalkalibacter alkaliphilus</name>
    <dbReference type="NCBI Taxonomy" id="2917993"/>
    <lineage>
        <taxon>Bacteria</taxon>
        <taxon>Bacillati</taxon>
        <taxon>Bacillota</taxon>
        <taxon>Bacilli</taxon>
        <taxon>Bacillales</taxon>
        <taxon>Bacillaceae</taxon>
        <taxon>Halalkalibacter</taxon>
    </lineage>
</organism>
<keyword evidence="2" id="KW-1185">Reference proteome</keyword>
<dbReference type="Proteomes" id="UP001139150">
    <property type="component" value="Unassembled WGS sequence"/>
</dbReference>